<feature type="chain" id="PRO_5033775137" description="Peptidyl-prolyl cis-trans isomerase" evidence="8">
    <location>
        <begin position="30"/>
        <end position="193"/>
    </location>
</feature>
<evidence type="ECO:0000313" key="10">
    <source>
        <dbReference type="EMBL" id="SQB63361.1"/>
    </source>
</evidence>
<organism evidence="10 13">
    <name type="scientific">Mobiluncus curtisii</name>
    <dbReference type="NCBI Taxonomy" id="2051"/>
    <lineage>
        <taxon>Bacteria</taxon>
        <taxon>Bacillati</taxon>
        <taxon>Actinomycetota</taxon>
        <taxon>Actinomycetes</taxon>
        <taxon>Actinomycetales</taxon>
        <taxon>Actinomycetaceae</taxon>
        <taxon>Mobiluncus</taxon>
    </lineage>
</organism>
<name>A0A2X2YJS1_9ACTO</name>
<feature type="compositionally biased region" description="Polar residues" evidence="7">
    <location>
        <begin position="33"/>
        <end position="46"/>
    </location>
</feature>
<feature type="region of interest" description="Disordered" evidence="7">
    <location>
        <begin position="31"/>
        <end position="64"/>
    </location>
</feature>
<feature type="signal peptide" evidence="8">
    <location>
        <begin position="1"/>
        <end position="29"/>
    </location>
</feature>
<feature type="domain" description="PPIase FKBP-type" evidence="9">
    <location>
        <begin position="103"/>
        <end position="190"/>
    </location>
</feature>
<gene>
    <name evidence="10" type="primary">fkpA_1</name>
    <name evidence="11" type="synonym">fkpA_2</name>
    <name evidence="12" type="synonym">fkpA_3</name>
    <name evidence="10" type="ORF">NCTC11820_00130</name>
    <name evidence="11" type="ORF">NCTC11820_01907</name>
    <name evidence="12" type="ORF">NCTC11820_01912</name>
</gene>
<dbReference type="Proteomes" id="UP000250245">
    <property type="component" value="Unassembled WGS sequence"/>
</dbReference>
<dbReference type="GeneID" id="55564718"/>
<evidence type="ECO:0000313" key="12">
    <source>
        <dbReference type="EMBL" id="SQC01524.1"/>
    </source>
</evidence>
<keyword evidence="8" id="KW-0732">Signal</keyword>
<dbReference type="PROSITE" id="PS51257">
    <property type="entry name" value="PROKAR_LIPOPROTEIN"/>
    <property type="match status" value="1"/>
</dbReference>
<sequence>MTVKIVPKLFLLTGAAALTLSLSACSTHAKEQAASQSPTASNSATPTPEEPKSTPAAVVEGDRPQVVGSGADTAVGFPKDMPAPEQNTAWVVQEGTGAVVSETDTVTANYVGQVWGQGNIFDSSFARGKATSFSLQQVIPGWTKGLAGQKVGAKVILGIPSEMAYGQQGNPPVIPPNSPLAFYVEIVDSKPAS</sequence>
<dbReference type="AlphaFoldDB" id="A0A2X2YJS1"/>
<evidence type="ECO:0000256" key="3">
    <source>
        <dbReference type="ARBA" id="ARBA00023110"/>
    </source>
</evidence>
<proteinExistence type="inferred from homology"/>
<evidence type="ECO:0000256" key="4">
    <source>
        <dbReference type="ARBA" id="ARBA00023235"/>
    </source>
</evidence>
<dbReference type="Gene3D" id="3.10.50.40">
    <property type="match status" value="1"/>
</dbReference>
<dbReference type="EC" id="5.2.1.8" evidence="6"/>
<dbReference type="EMBL" id="UASJ01000002">
    <property type="protein sequence ID" value="SQC01524.1"/>
    <property type="molecule type" value="Genomic_DNA"/>
</dbReference>
<evidence type="ECO:0000256" key="1">
    <source>
        <dbReference type="ARBA" id="ARBA00000971"/>
    </source>
</evidence>
<evidence type="ECO:0000256" key="6">
    <source>
        <dbReference type="RuleBase" id="RU003915"/>
    </source>
</evidence>
<dbReference type="InterPro" id="IPR046357">
    <property type="entry name" value="PPIase_dom_sf"/>
</dbReference>
<evidence type="ECO:0000259" key="9">
    <source>
        <dbReference type="PROSITE" id="PS50059"/>
    </source>
</evidence>
<protein>
    <recommendedName>
        <fullName evidence="6">Peptidyl-prolyl cis-trans isomerase</fullName>
        <ecNumber evidence="6">5.2.1.8</ecNumber>
    </recommendedName>
</protein>
<dbReference type="GO" id="GO:0003755">
    <property type="term" value="F:peptidyl-prolyl cis-trans isomerase activity"/>
    <property type="evidence" value="ECO:0007669"/>
    <property type="project" value="UniProtKB-UniRule"/>
</dbReference>
<dbReference type="PANTHER" id="PTHR43811">
    <property type="entry name" value="FKBP-TYPE PEPTIDYL-PROLYL CIS-TRANS ISOMERASE FKPA"/>
    <property type="match status" value="1"/>
</dbReference>
<evidence type="ECO:0000313" key="13">
    <source>
        <dbReference type="Proteomes" id="UP000250245"/>
    </source>
</evidence>
<evidence type="ECO:0000256" key="7">
    <source>
        <dbReference type="SAM" id="MobiDB-lite"/>
    </source>
</evidence>
<evidence type="ECO:0000256" key="8">
    <source>
        <dbReference type="SAM" id="SignalP"/>
    </source>
</evidence>
<evidence type="ECO:0000313" key="11">
    <source>
        <dbReference type="EMBL" id="SQC01519.1"/>
    </source>
</evidence>
<dbReference type="PANTHER" id="PTHR43811:SF19">
    <property type="entry name" value="39 KDA FK506-BINDING NUCLEAR PROTEIN"/>
    <property type="match status" value="1"/>
</dbReference>
<dbReference type="RefSeq" id="WP_013188825.1">
    <property type="nucleotide sequence ID" value="NZ_CP068112.1"/>
</dbReference>
<comment type="catalytic activity">
    <reaction evidence="1 5 6">
        <text>[protein]-peptidylproline (omega=180) = [protein]-peptidylproline (omega=0)</text>
        <dbReference type="Rhea" id="RHEA:16237"/>
        <dbReference type="Rhea" id="RHEA-COMP:10747"/>
        <dbReference type="Rhea" id="RHEA-COMP:10748"/>
        <dbReference type="ChEBI" id="CHEBI:83833"/>
        <dbReference type="ChEBI" id="CHEBI:83834"/>
        <dbReference type="EC" id="5.2.1.8"/>
    </reaction>
</comment>
<dbReference type="PROSITE" id="PS50059">
    <property type="entry name" value="FKBP_PPIASE"/>
    <property type="match status" value="1"/>
</dbReference>
<keyword evidence="4 5" id="KW-0413">Isomerase</keyword>
<accession>A0A2X2YJS1</accession>
<dbReference type="SUPFAM" id="SSF54534">
    <property type="entry name" value="FKBP-like"/>
    <property type="match status" value="1"/>
</dbReference>
<dbReference type="EMBL" id="UASJ01000002">
    <property type="protein sequence ID" value="SQC01519.1"/>
    <property type="molecule type" value="Genomic_DNA"/>
</dbReference>
<dbReference type="OMA" id="TVSVCYM"/>
<dbReference type="Pfam" id="PF00254">
    <property type="entry name" value="FKBP_C"/>
    <property type="match status" value="1"/>
</dbReference>
<dbReference type="InterPro" id="IPR001179">
    <property type="entry name" value="PPIase_FKBP_dom"/>
</dbReference>
<evidence type="ECO:0000256" key="2">
    <source>
        <dbReference type="ARBA" id="ARBA00006577"/>
    </source>
</evidence>
<keyword evidence="3 5" id="KW-0697">Rotamase</keyword>
<dbReference type="EMBL" id="UASJ01000001">
    <property type="protein sequence ID" value="SQB63361.1"/>
    <property type="molecule type" value="Genomic_DNA"/>
</dbReference>
<reference evidence="10 13" key="1">
    <citation type="submission" date="2018-06" db="EMBL/GenBank/DDBJ databases">
        <authorList>
            <consortium name="Pathogen Informatics"/>
            <person name="Doyle S."/>
        </authorList>
    </citation>
    <scope>NUCLEOTIDE SEQUENCE [LARGE SCALE GENOMIC DNA]</scope>
    <source>
        <strain evidence="10 13">NCTC11820</strain>
    </source>
</reference>
<comment type="similarity">
    <text evidence="2 6">Belongs to the FKBP-type PPIase family.</text>
</comment>
<evidence type="ECO:0000256" key="5">
    <source>
        <dbReference type="PROSITE-ProRule" id="PRU00277"/>
    </source>
</evidence>